<accession>A0A9P5Q4T5</accession>
<dbReference type="AlphaFoldDB" id="A0A9P5Q4T5"/>
<dbReference type="OrthoDB" id="3269001at2759"/>
<name>A0A9P5Q4T5_9AGAR</name>
<keyword evidence="3" id="KW-1185">Reference proteome</keyword>
<dbReference type="PANTHER" id="PTHR46579">
    <property type="entry name" value="F5/8 TYPE C DOMAIN-CONTAINING PROTEIN-RELATED"/>
    <property type="match status" value="1"/>
</dbReference>
<evidence type="ECO:0008006" key="4">
    <source>
        <dbReference type="Google" id="ProtNLM"/>
    </source>
</evidence>
<proteinExistence type="predicted"/>
<dbReference type="EMBL" id="JADNRY010000002">
    <property type="protein sequence ID" value="KAF9078096.1"/>
    <property type="molecule type" value="Genomic_DNA"/>
</dbReference>
<evidence type="ECO:0000313" key="3">
    <source>
        <dbReference type="Proteomes" id="UP000772434"/>
    </source>
</evidence>
<organism evidence="2 3">
    <name type="scientific">Rhodocollybia butyracea</name>
    <dbReference type="NCBI Taxonomy" id="206335"/>
    <lineage>
        <taxon>Eukaryota</taxon>
        <taxon>Fungi</taxon>
        <taxon>Dikarya</taxon>
        <taxon>Basidiomycota</taxon>
        <taxon>Agaricomycotina</taxon>
        <taxon>Agaricomycetes</taxon>
        <taxon>Agaricomycetidae</taxon>
        <taxon>Agaricales</taxon>
        <taxon>Marasmiineae</taxon>
        <taxon>Omphalotaceae</taxon>
        <taxon>Rhodocollybia</taxon>
    </lineage>
</organism>
<sequence>MLLLNKYVGKVVSCGALVLYCLNLPLEIHFLPENVFLLGMMPSPEEATVWTIVHFLDTVRKIIMEFNLPGQILALIADLQASKKISGFGSITANYFCTYCLCHKKNIEDLNYTSWVHRVAATVREQAQRWHDAITITEKNGLFLTTGVRWTPMYDIPYWNPVQYMILGFMHNILEGHHLRELWGIGRKKEQKNKKVLKSKAEESEQEESGQGESKQEQEEGSSELTDASTEEETSDFEKFSEQGSTSSIRDQISDMDIESEDEDEELTPKAVPEFEPEENEGEEEGPPINVKNAFKFKDEQLTAIRLCISKVMLPTWVEKPPRNLGEPKHGKLKAHQYLVLFTVILPLVLPELWHNGDANEKKMLECFCDLLASTNIMAAYSTSNAEADKYMFHFVKYQKAIKELHPGHPSRPNHHYAMHNSDQLKFWGPLSTLSEFPGERLNGELGDIPTNNHFSDMELTMLRQYGRKAKLSIFSTVTTQTEKISCKLNK</sequence>
<reference evidence="2" key="1">
    <citation type="submission" date="2020-11" db="EMBL/GenBank/DDBJ databases">
        <authorList>
            <consortium name="DOE Joint Genome Institute"/>
            <person name="Ahrendt S."/>
            <person name="Riley R."/>
            <person name="Andreopoulos W."/>
            <person name="Labutti K."/>
            <person name="Pangilinan J."/>
            <person name="Ruiz-Duenas F.J."/>
            <person name="Barrasa J.M."/>
            <person name="Sanchez-Garcia M."/>
            <person name="Camarero S."/>
            <person name="Miyauchi S."/>
            <person name="Serrano A."/>
            <person name="Linde D."/>
            <person name="Babiker R."/>
            <person name="Drula E."/>
            <person name="Ayuso-Fernandez I."/>
            <person name="Pacheco R."/>
            <person name="Padilla G."/>
            <person name="Ferreira P."/>
            <person name="Barriuso J."/>
            <person name="Kellner H."/>
            <person name="Castanera R."/>
            <person name="Alfaro M."/>
            <person name="Ramirez L."/>
            <person name="Pisabarro A.G."/>
            <person name="Kuo A."/>
            <person name="Tritt A."/>
            <person name="Lipzen A."/>
            <person name="He G."/>
            <person name="Yan M."/>
            <person name="Ng V."/>
            <person name="Cullen D."/>
            <person name="Martin F."/>
            <person name="Rosso M.-N."/>
            <person name="Henrissat B."/>
            <person name="Hibbett D."/>
            <person name="Martinez A.T."/>
            <person name="Grigoriev I.V."/>
        </authorList>
    </citation>
    <scope>NUCLEOTIDE SEQUENCE</scope>
    <source>
        <strain evidence="2">AH 40177</strain>
    </source>
</reference>
<gene>
    <name evidence="2" type="ORF">BDP27DRAFT_1379226</name>
</gene>
<dbReference type="PANTHER" id="PTHR46579:SF1">
    <property type="entry name" value="F5_8 TYPE C DOMAIN-CONTAINING PROTEIN"/>
    <property type="match status" value="1"/>
</dbReference>
<feature type="compositionally biased region" description="Acidic residues" evidence="1">
    <location>
        <begin position="254"/>
        <end position="266"/>
    </location>
</feature>
<evidence type="ECO:0000256" key="1">
    <source>
        <dbReference type="SAM" id="MobiDB-lite"/>
    </source>
</evidence>
<comment type="caution">
    <text evidence="2">The sequence shown here is derived from an EMBL/GenBank/DDBJ whole genome shotgun (WGS) entry which is preliminary data.</text>
</comment>
<protein>
    <recommendedName>
        <fullName evidence="4">Transposase</fullName>
    </recommendedName>
</protein>
<evidence type="ECO:0000313" key="2">
    <source>
        <dbReference type="EMBL" id="KAF9078096.1"/>
    </source>
</evidence>
<dbReference type="Proteomes" id="UP000772434">
    <property type="component" value="Unassembled WGS sequence"/>
</dbReference>
<feature type="compositionally biased region" description="Acidic residues" evidence="1">
    <location>
        <begin position="275"/>
        <end position="286"/>
    </location>
</feature>
<feature type="region of interest" description="Disordered" evidence="1">
    <location>
        <begin position="194"/>
        <end position="290"/>
    </location>
</feature>